<dbReference type="KEGG" id="bbe:BBR47_07010"/>
<dbReference type="STRING" id="358681.BBR47_07010"/>
<dbReference type="InterPro" id="IPR004839">
    <property type="entry name" value="Aminotransferase_I/II_large"/>
</dbReference>
<dbReference type="InterPro" id="IPR036390">
    <property type="entry name" value="WH_DNA-bd_sf"/>
</dbReference>
<dbReference type="Gene3D" id="1.10.10.10">
    <property type="entry name" value="Winged helix-like DNA-binding domain superfamily/Winged helix DNA-binding domain"/>
    <property type="match status" value="1"/>
</dbReference>
<dbReference type="eggNOG" id="COG1167">
    <property type="taxonomic scope" value="Bacteria"/>
</dbReference>
<dbReference type="AlphaFoldDB" id="C0Z4F1"/>
<organism evidence="9 10">
    <name type="scientific">Brevibacillus brevis (strain 47 / JCM 6285 / NBRC 100599)</name>
    <dbReference type="NCBI Taxonomy" id="358681"/>
    <lineage>
        <taxon>Bacteria</taxon>
        <taxon>Bacillati</taxon>
        <taxon>Bacillota</taxon>
        <taxon>Bacilli</taxon>
        <taxon>Bacillales</taxon>
        <taxon>Paenibacillaceae</taxon>
        <taxon>Brevibacillus</taxon>
    </lineage>
</organism>
<protein>
    <submittedName>
        <fullName evidence="9">Probable transcriptional regulator</fullName>
    </submittedName>
</protein>
<dbReference type="InterPro" id="IPR015421">
    <property type="entry name" value="PyrdxlP-dep_Trfase_major"/>
</dbReference>
<evidence type="ECO:0000256" key="6">
    <source>
        <dbReference type="ARBA" id="ARBA00023125"/>
    </source>
</evidence>
<dbReference type="SUPFAM" id="SSF53383">
    <property type="entry name" value="PLP-dependent transferases"/>
    <property type="match status" value="1"/>
</dbReference>
<dbReference type="InterPro" id="IPR000524">
    <property type="entry name" value="Tscrpt_reg_HTH_GntR"/>
</dbReference>
<evidence type="ECO:0000256" key="1">
    <source>
        <dbReference type="ARBA" id="ARBA00001933"/>
    </source>
</evidence>
<dbReference type="Pfam" id="PF00155">
    <property type="entry name" value="Aminotran_1_2"/>
    <property type="match status" value="1"/>
</dbReference>
<dbReference type="InterPro" id="IPR015424">
    <property type="entry name" value="PyrdxlP-dep_Trfase"/>
</dbReference>
<evidence type="ECO:0000313" key="9">
    <source>
        <dbReference type="EMBL" id="BAH41678.1"/>
    </source>
</evidence>
<dbReference type="Pfam" id="PF00392">
    <property type="entry name" value="GntR"/>
    <property type="match status" value="1"/>
</dbReference>
<evidence type="ECO:0000256" key="7">
    <source>
        <dbReference type="ARBA" id="ARBA00023163"/>
    </source>
</evidence>
<dbReference type="PROSITE" id="PS50949">
    <property type="entry name" value="HTH_GNTR"/>
    <property type="match status" value="1"/>
</dbReference>
<comment type="similarity">
    <text evidence="2">In the C-terminal section; belongs to the class-I pyridoxal-phosphate-dependent aminotransferase family.</text>
</comment>
<dbReference type="Proteomes" id="UP000001877">
    <property type="component" value="Chromosome"/>
</dbReference>
<dbReference type="EMBL" id="AP008955">
    <property type="protein sequence ID" value="BAH41678.1"/>
    <property type="molecule type" value="Genomic_DNA"/>
</dbReference>
<dbReference type="SUPFAM" id="SSF46785">
    <property type="entry name" value="Winged helix' DNA-binding domain"/>
    <property type="match status" value="1"/>
</dbReference>
<evidence type="ECO:0000256" key="2">
    <source>
        <dbReference type="ARBA" id="ARBA00005384"/>
    </source>
</evidence>
<dbReference type="PANTHER" id="PTHR46577">
    <property type="entry name" value="HTH-TYPE TRANSCRIPTIONAL REGULATORY PROTEIN GABR"/>
    <property type="match status" value="1"/>
</dbReference>
<keyword evidence="3" id="KW-0032">Aminotransferase</keyword>
<dbReference type="InterPro" id="IPR051446">
    <property type="entry name" value="HTH_trans_reg/aminotransferase"/>
</dbReference>
<evidence type="ECO:0000313" key="10">
    <source>
        <dbReference type="Proteomes" id="UP000001877"/>
    </source>
</evidence>
<dbReference type="Gene3D" id="3.40.640.10">
    <property type="entry name" value="Type I PLP-dependent aspartate aminotransferase-like (Major domain)"/>
    <property type="match status" value="1"/>
</dbReference>
<dbReference type="GO" id="GO:0008483">
    <property type="term" value="F:transaminase activity"/>
    <property type="evidence" value="ECO:0007669"/>
    <property type="project" value="UniProtKB-KW"/>
</dbReference>
<keyword evidence="3" id="KW-0808">Transferase</keyword>
<feature type="domain" description="HTH gntR-type" evidence="8">
    <location>
        <begin position="11"/>
        <end position="79"/>
    </location>
</feature>
<keyword evidence="5" id="KW-0805">Transcription regulation</keyword>
<comment type="cofactor">
    <cofactor evidence="1">
        <name>pyridoxal 5'-phosphate</name>
        <dbReference type="ChEBI" id="CHEBI:597326"/>
    </cofactor>
</comment>
<dbReference type="CDD" id="cd07377">
    <property type="entry name" value="WHTH_GntR"/>
    <property type="match status" value="1"/>
</dbReference>
<keyword evidence="4" id="KW-0663">Pyridoxal phosphate</keyword>
<keyword evidence="7" id="KW-0804">Transcription</keyword>
<dbReference type="CDD" id="cd00609">
    <property type="entry name" value="AAT_like"/>
    <property type="match status" value="1"/>
</dbReference>
<keyword evidence="10" id="KW-1185">Reference proteome</keyword>
<dbReference type="SMART" id="SM00345">
    <property type="entry name" value="HTH_GNTR"/>
    <property type="match status" value="1"/>
</dbReference>
<name>C0Z4F1_BREBN</name>
<dbReference type="GO" id="GO:0003677">
    <property type="term" value="F:DNA binding"/>
    <property type="evidence" value="ECO:0007669"/>
    <property type="project" value="UniProtKB-KW"/>
</dbReference>
<accession>C0Z4F1</accession>
<evidence type="ECO:0000256" key="5">
    <source>
        <dbReference type="ARBA" id="ARBA00023015"/>
    </source>
</evidence>
<evidence type="ECO:0000259" key="8">
    <source>
        <dbReference type="PROSITE" id="PS50949"/>
    </source>
</evidence>
<proteinExistence type="inferred from homology"/>
<dbReference type="PANTHER" id="PTHR46577:SF1">
    <property type="entry name" value="HTH-TYPE TRANSCRIPTIONAL REGULATORY PROTEIN GABR"/>
    <property type="match status" value="1"/>
</dbReference>
<sequence length="478" mass="54853">MSFHKFLQEYRFTYLALYHAIKEAIATGALHHGMKLPSSRELAGLHQISRGSVNQVYDMLVADGYVVSEVGRGTFVTFQVNHELPLEKAETPLQLSNWGERICRMPLRKQIEEGSPIKVDFRIGRTDYHQFPFQEWNRFMYAEVRNFLAKQHEEANVAQGHLPLREAIAVHLRRTRGIPAKADRIVVCNGSMQVITLLAQLLVNPGDPVIVEEPSFTGIKKAIASTGGVPSPVQVDKFGIQVHDWKSRLLFVTPSRHFPTGSILSQDRRRQLLDWASRQGSIIVEDDYDSEFRWGGRPVEPLKALDQEDRVAYVGTFTKTTLPDLRIGYAVLPKCLVEPMIRAKQLFEPHPSNMMEQRALAAFMKSGHYERHIRRMNRVYGKKYALYHQMLQENMGSLFTFLQSDAGLHIYSVWKRTEDEYIRLRTACRQKGVIWEDATTYFMRPPASAACFGFSHLNEEEMKEGIRLVLEAWESIST</sequence>
<keyword evidence="6" id="KW-0238">DNA-binding</keyword>
<evidence type="ECO:0000256" key="3">
    <source>
        <dbReference type="ARBA" id="ARBA00022576"/>
    </source>
</evidence>
<dbReference type="GO" id="GO:0030170">
    <property type="term" value="F:pyridoxal phosphate binding"/>
    <property type="evidence" value="ECO:0007669"/>
    <property type="project" value="InterPro"/>
</dbReference>
<dbReference type="InterPro" id="IPR036388">
    <property type="entry name" value="WH-like_DNA-bd_sf"/>
</dbReference>
<dbReference type="HOGENOM" id="CLU_017584_0_1_9"/>
<evidence type="ECO:0000256" key="4">
    <source>
        <dbReference type="ARBA" id="ARBA00022898"/>
    </source>
</evidence>
<reference evidence="9 10" key="1">
    <citation type="submission" date="2005-03" db="EMBL/GenBank/DDBJ databases">
        <title>Brevibacillus brevis strain 47, complete genome.</title>
        <authorList>
            <person name="Hosoyama A."/>
            <person name="Yamada R."/>
            <person name="Hongo Y."/>
            <person name="Terui Y."/>
            <person name="Ankai A."/>
            <person name="Masuyama W."/>
            <person name="Sekiguchi M."/>
            <person name="Takeda T."/>
            <person name="Asano K."/>
            <person name="Ohji S."/>
            <person name="Ichikawa N."/>
            <person name="Narita S."/>
            <person name="Aoki N."/>
            <person name="Miura H."/>
            <person name="Matsushita S."/>
            <person name="Sekigawa T."/>
            <person name="Yamagata H."/>
            <person name="Yoshikawa H."/>
            <person name="Udaka S."/>
            <person name="Tanikawa S."/>
            <person name="Fujita N."/>
        </authorList>
    </citation>
    <scope>NUCLEOTIDE SEQUENCE [LARGE SCALE GENOMIC DNA]</scope>
    <source>
        <strain evidence="10">47 / JCM 6285 / NBRC 100599</strain>
    </source>
</reference>
<dbReference type="GO" id="GO:0003700">
    <property type="term" value="F:DNA-binding transcription factor activity"/>
    <property type="evidence" value="ECO:0007669"/>
    <property type="project" value="InterPro"/>
</dbReference>
<gene>
    <name evidence="9" type="ordered locus">BBR47_07010</name>
</gene>